<organism evidence="2">
    <name type="scientific">uncultured prokaryote</name>
    <dbReference type="NCBI Taxonomy" id="198431"/>
    <lineage>
        <taxon>unclassified sequences</taxon>
        <taxon>environmental samples</taxon>
    </lineage>
</organism>
<sequence>MGQLLSNLAAGSLVKLAENGHDRKFIKLDNDHYGTGTGVTLIRKDAFSEIAWNASDSGAYKNRYFGCTLDNFCDGIWPLKLDDKVRECLVPVPIVVAEGNQVSTLHTIYRKAFALSCTEAGVSGWQTEGKAFSYFSSNALRIAYLEDTTTAVVWGLRSPSSGANLAYGVYTDGTVDGDFYVYFAYFAPRPAFNLKSEIVVSDSTDADGCYTIESLPGAAGGLYVKNNGVWVQAA</sequence>
<dbReference type="EMBL" id="LN853049">
    <property type="protein sequence ID" value="CRY94907.1"/>
    <property type="molecule type" value="Genomic_DNA"/>
</dbReference>
<dbReference type="AlphaFoldDB" id="A0A0H5QFU4"/>
<reference evidence="2" key="2">
    <citation type="submission" date="2015-07" db="EMBL/GenBank/DDBJ databases">
        <title>Plasmids, circular viruses and viroids from rat gut.</title>
        <authorList>
            <person name="Jorgensen T.J."/>
            <person name="Hansen M.A."/>
            <person name="Xu Z."/>
            <person name="Tabak M.A."/>
            <person name="Sorensen S.J."/>
            <person name="Hansen L.H."/>
        </authorList>
    </citation>
    <scope>NUCLEOTIDE SEQUENCE</scope>
    <source>
        <strain evidence="2">RGRH0403</strain>
    </source>
</reference>
<proteinExistence type="predicted"/>
<protein>
    <recommendedName>
        <fullName evidence="1">DUF6273 domain-containing protein</fullName>
    </recommendedName>
</protein>
<name>A0A0H5QFU4_9ZZZZ</name>
<evidence type="ECO:0000259" key="1">
    <source>
        <dbReference type="Pfam" id="PF19789"/>
    </source>
</evidence>
<reference evidence="2" key="1">
    <citation type="submission" date="2015-06" db="EMBL/GenBank/DDBJ databases">
        <authorList>
            <person name="Joergensen T."/>
        </authorList>
    </citation>
    <scope>NUCLEOTIDE SEQUENCE</scope>
    <source>
        <strain evidence="2">RGRH0403</strain>
    </source>
</reference>
<feature type="domain" description="DUF6273" evidence="1">
    <location>
        <begin position="38"/>
        <end position="196"/>
    </location>
</feature>
<dbReference type="Pfam" id="PF19789">
    <property type="entry name" value="DUF6273"/>
    <property type="match status" value="1"/>
</dbReference>
<evidence type="ECO:0000313" key="2">
    <source>
        <dbReference type="EMBL" id="CRY94907.1"/>
    </source>
</evidence>
<accession>A0A0H5QFU4</accession>
<dbReference type="InterPro" id="IPR046240">
    <property type="entry name" value="DUF6273"/>
</dbReference>